<dbReference type="Proteomes" id="UP000515145">
    <property type="component" value="Chromosome 16"/>
</dbReference>
<protein>
    <submittedName>
        <fullName evidence="11 12">NACHT, LRR and PYD domains-containing protein 3-like</fullName>
    </submittedName>
</protein>
<dbReference type="Pfam" id="PF14484">
    <property type="entry name" value="FISNA"/>
    <property type="match status" value="1"/>
</dbReference>
<dbReference type="SMART" id="SM01288">
    <property type="entry name" value="FISNA"/>
    <property type="match status" value="1"/>
</dbReference>
<dbReference type="Gene3D" id="3.80.10.10">
    <property type="entry name" value="Ribonuclease Inhibitor"/>
    <property type="match status" value="1"/>
</dbReference>
<dbReference type="PROSITE" id="PS50188">
    <property type="entry name" value="B302_SPRY"/>
    <property type="match status" value="1"/>
</dbReference>
<dbReference type="InterPro" id="IPR043136">
    <property type="entry name" value="B30.2/SPRY_sf"/>
</dbReference>
<dbReference type="PROSITE" id="PS50837">
    <property type="entry name" value="NACHT"/>
    <property type="match status" value="1"/>
</dbReference>
<dbReference type="GeneID" id="114448221"/>
<dbReference type="InterPro" id="IPR029495">
    <property type="entry name" value="NACHT-assoc"/>
</dbReference>
<feature type="domain" description="B30.2/SPRY" evidence="8">
    <location>
        <begin position="948"/>
        <end position="1141"/>
    </location>
</feature>
<dbReference type="PRINTS" id="PR01407">
    <property type="entry name" value="BUTYPHLNCDUF"/>
</dbReference>
<dbReference type="Gene3D" id="2.60.120.920">
    <property type="match status" value="1"/>
</dbReference>
<dbReference type="InterPro" id="IPR003879">
    <property type="entry name" value="Butyrophylin_SPRY"/>
</dbReference>
<evidence type="ECO:0000256" key="5">
    <source>
        <dbReference type="ARBA" id="ARBA00022741"/>
    </source>
</evidence>
<evidence type="ECO:0000313" key="10">
    <source>
        <dbReference type="Proteomes" id="UP000515145"/>
    </source>
</evidence>
<keyword evidence="10" id="KW-1185">Reference proteome</keyword>
<dbReference type="InterPro" id="IPR051261">
    <property type="entry name" value="NLR"/>
</dbReference>
<evidence type="ECO:0000256" key="6">
    <source>
        <dbReference type="ARBA" id="ARBA00022840"/>
    </source>
</evidence>
<dbReference type="InterPro" id="IPR003877">
    <property type="entry name" value="SPRY_dom"/>
</dbReference>
<comment type="subcellular location">
    <subcellularLocation>
        <location evidence="1">Cytoplasm</location>
    </subcellularLocation>
</comment>
<feature type="compositionally biased region" description="Basic and acidic residues" evidence="7">
    <location>
        <begin position="38"/>
        <end position="56"/>
    </location>
</feature>
<evidence type="ECO:0000313" key="12">
    <source>
        <dbReference type="RefSeq" id="XP_028280832.1"/>
    </source>
</evidence>
<dbReference type="InterPro" id="IPR013320">
    <property type="entry name" value="ConA-like_dom_sf"/>
</dbReference>
<evidence type="ECO:0000256" key="4">
    <source>
        <dbReference type="ARBA" id="ARBA00022737"/>
    </source>
</evidence>
<dbReference type="SMART" id="SM00449">
    <property type="entry name" value="SPRY"/>
    <property type="match status" value="1"/>
</dbReference>
<dbReference type="Pfam" id="PF13765">
    <property type="entry name" value="PRY"/>
    <property type="match status" value="1"/>
</dbReference>
<dbReference type="AlphaFoldDB" id="A0A6P7JZ71"/>
<dbReference type="InterPro" id="IPR001611">
    <property type="entry name" value="Leu-rich_rpt"/>
</dbReference>
<dbReference type="SMART" id="SM00368">
    <property type="entry name" value="LRR_RI"/>
    <property type="match status" value="6"/>
</dbReference>
<dbReference type="InterPro" id="IPR041267">
    <property type="entry name" value="NLRP_HD2"/>
</dbReference>
<dbReference type="Pfam" id="PF00622">
    <property type="entry name" value="SPRY"/>
    <property type="match status" value="1"/>
</dbReference>
<keyword evidence="2" id="KW-0963">Cytoplasm</keyword>
<sequence>MSERPPDEESVCSAASAAQTDRSRDFPLNFSRKHKLPGAKDYRFKLKKESDGEGVRTSEPGSDEDSVCSAKTDRSRDFPLNFRAAAAGTSGQTTLSRQKKEDMLKEFDSNAVAFLKHALDKHKRVLSGKHRAVFQEQEAVVDDELLLECDEDTREAALKIALHVLRTMKEEQHVQALEQSHYGELVLFQRHLKAFLKNKHAVLLEVINKQQWPVPLKKIYTKLCLIEGGSGDVNREHEVRLIETAFRRRSSGTVIRTKDIFKPHPKEQKPIRTVLTNGIAGIGKTVLAQKFMLDWAEDQANPDIQLIFPLPFRELNLLRNQRCSLMELLDIFTPGLTGSGIRDLQTYKVLLVLDGLDECRLTLDFKGSVRCCDAAEPASVDVLLTNLIVGNLLPKASLWITTRPAAASSVPPQYIGRVTEIRGFNNLQKEQYFYKKIEDEDLAARVVANIKSTRSLYIMCHVPVFCWISSIVLGKICAEAGEVKMPKTLTQMYIHFVTHQTTQMSGKYCGEQQLDPEGNNKVIMALGKLAFQQLEKGNLIFYEQDLTECGIDVKEASVYSGVCTQVFREESWMEQKVFCFVHLSVQEFLAALYVYVMYSVTGENLLLQTPEQNTRTKSTFKLLRAALDQALSSDNGHLDLFLRFLLGLSLQSNQGLLRALNIQLDPCNSQSHMETIKYIKEKISAGLPPEKYINLFHCLNELKDSSLLEEIHRDLNSDADSVMEDRPIVDWSALVFMLLTSPEKPEEIHLKKYSRTETGLIRLMPAIKASTTAVLNDCNLTAESCRKLSSALSSCCNELLHLNLSDNNLQDSGLKDLCIGLKSPHCRLKTLRLNRCSLTPRCCETLASVLTLGSSRLRELDLSENDIEDSGVQLLCSGLKSEECRLETLRLSGCNITEGGCGFLASAVRSNPLHLKELDLSYNHLQRSGERLLFEALEDGQCEFTKLRVHHSAEHWFKPGLRKHAQEVTLDPDTAHKLLVLSDTNRRVTWDKEQPYPDHPDRFDCWAQVLSLQSLTGRCYLEVEWEGNWVGIGLTYRGIGRKGPGNDSVMGYNKLSWSLHCTAHGYRALHDYRSTVSPVPLAGSHRLAVYLDSKQGFLSFYRVSPGGSLTHLHTFYNRFTEPLYAMFRVWGEGSSVRLCTL</sequence>
<gene>
    <name evidence="11 12" type="primary">LOC114448221</name>
</gene>
<dbReference type="Pfam" id="PF17776">
    <property type="entry name" value="NLRC4_HD2"/>
    <property type="match status" value="1"/>
</dbReference>
<dbReference type="Pfam" id="PF17779">
    <property type="entry name" value="WHD_NOD2"/>
    <property type="match status" value="1"/>
</dbReference>
<dbReference type="InterPro" id="IPR041075">
    <property type="entry name" value="NOD1/2_WH"/>
</dbReference>
<evidence type="ECO:0000259" key="9">
    <source>
        <dbReference type="PROSITE" id="PS50837"/>
    </source>
</evidence>
<keyword evidence="6" id="KW-0067">ATP-binding</keyword>
<dbReference type="InterPro" id="IPR006574">
    <property type="entry name" value="PRY"/>
</dbReference>
<proteinExistence type="predicted"/>
<keyword evidence="4" id="KW-0677">Repeat</keyword>
<dbReference type="SMART" id="SM00589">
    <property type="entry name" value="PRY"/>
    <property type="match status" value="1"/>
</dbReference>
<dbReference type="InterPro" id="IPR027417">
    <property type="entry name" value="P-loop_NTPase"/>
</dbReference>
<dbReference type="InterPro" id="IPR032675">
    <property type="entry name" value="LRR_dom_sf"/>
</dbReference>
<dbReference type="Pfam" id="PF05729">
    <property type="entry name" value="NACHT"/>
    <property type="match status" value="1"/>
</dbReference>
<reference evidence="11 12" key="1">
    <citation type="submission" date="2025-04" db="UniProtKB">
        <authorList>
            <consortium name="RefSeq"/>
        </authorList>
    </citation>
    <scope>IDENTIFICATION</scope>
</reference>
<evidence type="ECO:0000313" key="11">
    <source>
        <dbReference type="RefSeq" id="XP_028280831.1"/>
    </source>
</evidence>
<dbReference type="SUPFAM" id="SSF52047">
    <property type="entry name" value="RNI-like"/>
    <property type="match status" value="1"/>
</dbReference>
<evidence type="ECO:0000256" key="7">
    <source>
        <dbReference type="SAM" id="MobiDB-lite"/>
    </source>
</evidence>
<accession>A0A6P7JZ71</accession>
<dbReference type="CDD" id="cd16040">
    <property type="entry name" value="SPRY_PRY_SNTX"/>
    <property type="match status" value="1"/>
</dbReference>
<organism evidence="10 11">
    <name type="scientific">Parambassis ranga</name>
    <name type="common">Indian glassy fish</name>
    <dbReference type="NCBI Taxonomy" id="210632"/>
    <lineage>
        <taxon>Eukaryota</taxon>
        <taxon>Metazoa</taxon>
        <taxon>Chordata</taxon>
        <taxon>Craniata</taxon>
        <taxon>Vertebrata</taxon>
        <taxon>Euteleostomi</taxon>
        <taxon>Actinopterygii</taxon>
        <taxon>Neopterygii</taxon>
        <taxon>Teleostei</taxon>
        <taxon>Neoteleostei</taxon>
        <taxon>Acanthomorphata</taxon>
        <taxon>Ovalentaria</taxon>
        <taxon>Ambassidae</taxon>
        <taxon>Parambassis</taxon>
    </lineage>
</organism>
<evidence type="ECO:0000256" key="2">
    <source>
        <dbReference type="ARBA" id="ARBA00022490"/>
    </source>
</evidence>
<dbReference type="OrthoDB" id="120976at2759"/>
<dbReference type="InterPro" id="IPR001870">
    <property type="entry name" value="B30.2/SPRY"/>
</dbReference>
<evidence type="ECO:0000259" key="8">
    <source>
        <dbReference type="PROSITE" id="PS50188"/>
    </source>
</evidence>
<keyword evidence="3" id="KW-0433">Leucine-rich repeat</keyword>
<dbReference type="RefSeq" id="XP_028280831.1">
    <property type="nucleotide sequence ID" value="XM_028425030.1"/>
</dbReference>
<dbReference type="Pfam" id="PF13516">
    <property type="entry name" value="LRR_6"/>
    <property type="match status" value="3"/>
</dbReference>
<name>A0A6P7JZ71_9TELE</name>
<feature type="domain" description="NACHT" evidence="9">
    <location>
        <begin position="272"/>
        <end position="406"/>
    </location>
</feature>
<evidence type="ECO:0000256" key="1">
    <source>
        <dbReference type="ARBA" id="ARBA00004496"/>
    </source>
</evidence>
<feature type="region of interest" description="Disordered" evidence="7">
    <location>
        <begin position="1"/>
        <end position="70"/>
    </location>
</feature>
<keyword evidence="5" id="KW-0547">Nucleotide-binding</keyword>
<evidence type="ECO:0000256" key="3">
    <source>
        <dbReference type="ARBA" id="ARBA00022614"/>
    </source>
</evidence>
<dbReference type="PROSITE" id="PS51450">
    <property type="entry name" value="LRR"/>
    <property type="match status" value="1"/>
</dbReference>
<dbReference type="FunFam" id="3.40.50.300:FF:000210">
    <property type="entry name" value="Si:dkey-16p6.1"/>
    <property type="match status" value="1"/>
</dbReference>
<dbReference type="Gene3D" id="3.40.50.300">
    <property type="entry name" value="P-loop containing nucleotide triphosphate hydrolases"/>
    <property type="match status" value="1"/>
</dbReference>
<dbReference type="InterPro" id="IPR007111">
    <property type="entry name" value="NACHT_NTPase"/>
</dbReference>
<dbReference type="GO" id="GO:0005524">
    <property type="term" value="F:ATP binding"/>
    <property type="evidence" value="ECO:0007669"/>
    <property type="project" value="UniProtKB-KW"/>
</dbReference>
<dbReference type="GO" id="GO:0005737">
    <property type="term" value="C:cytoplasm"/>
    <property type="evidence" value="ECO:0007669"/>
    <property type="project" value="UniProtKB-SubCell"/>
</dbReference>
<dbReference type="SUPFAM" id="SSF49899">
    <property type="entry name" value="Concanavalin A-like lectins/glucanases"/>
    <property type="match status" value="1"/>
</dbReference>
<dbReference type="PANTHER" id="PTHR24106">
    <property type="entry name" value="NACHT, LRR AND CARD DOMAINS-CONTAINING"/>
    <property type="match status" value="1"/>
</dbReference>
<dbReference type="RefSeq" id="XP_028280832.1">
    <property type="nucleotide sequence ID" value="XM_028425031.1"/>
</dbReference>